<evidence type="ECO:0000313" key="2">
    <source>
        <dbReference type="Proteomes" id="UP001597191"/>
    </source>
</evidence>
<sequence length="58" mass="6708">MATDDWLTTTLTKLAQQSTTYQDRALLIQTAKYAAALAQRIEQNEGELDGRIWNHEQW</sequence>
<dbReference type="Proteomes" id="UP001597191">
    <property type="component" value="Unassembled WGS sequence"/>
</dbReference>
<protein>
    <submittedName>
        <fullName evidence="1">Uncharacterized protein</fullName>
    </submittedName>
</protein>
<reference evidence="2" key="1">
    <citation type="journal article" date="2019" name="Int. J. Syst. Evol. Microbiol.">
        <title>The Global Catalogue of Microorganisms (GCM) 10K type strain sequencing project: providing services to taxonomists for standard genome sequencing and annotation.</title>
        <authorList>
            <consortium name="The Broad Institute Genomics Platform"/>
            <consortium name="The Broad Institute Genome Sequencing Center for Infectious Disease"/>
            <person name="Wu L."/>
            <person name="Ma J."/>
        </authorList>
    </citation>
    <scope>NUCLEOTIDE SEQUENCE [LARGE SCALE GENOMIC DNA]</scope>
    <source>
        <strain evidence="2">CCM 8937</strain>
    </source>
</reference>
<gene>
    <name evidence="1" type="ORF">ACFQ4R_02725</name>
</gene>
<accession>A0ABW4BKS4</accession>
<name>A0ABW4BKS4_9LACO</name>
<comment type="caution">
    <text evidence="1">The sequence shown here is derived from an EMBL/GenBank/DDBJ whole genome shotgun (WGS) entry which is preliminary data.</text>
</comment>
<keyword evidence="2" id="KW-1185">Reference proteome</keyword>
<proteinExistence type="predicted"/>
<dbReference type="RefSeq" id="WP_164509171.1">
    <property type="nucleotide sequence ID" value="NZ_JBHTOH010000016.1"/>
</dbReference>
<organism evidence="1 2">
    <name type="scientific">Lapidilactobacillus gannanensis</name>
    <dbReference type="NCBI Taxonomy" id="2486002"/>
    <lineage>
        <taxon>Bacteria</taxon>
        <taxon>Bacillati</taxon>
        <taxon>Bacillota</taxon>
        <taxon>Bacilli</taxon>
        <taxon>Lactobacillales</taxon>
        <taxon>Lactobacillaceae</taxon>
        <taxon>Lapidilactobacillus</taxon>
    </lineage>
</organism>
<evidence type="ECO:0000313" key="1">
    <source>
        <dbReference type="EMBL" id="MFD1410539.1"/>
    </source>
</evidence>
<dbReference type="EMBL" id="JBHTOH010000016">
    <property type="protein sequence ID" value="MFD1410539.1"/>
    <property type="molecule type" value="Genomic_DNA"/>
</dbReference>